<sequence>MSESLIPSVITDHPIIVSAHATSQGKNVFIWGTNGTYIALSWRIDENLQMTVKDMYRWLDIIIAEDETGTLSPTSMEYALFPVIVKPNVNWVLQYTIHREATSDALDHDSHERLRPGNYGIYKRGNGSRQESYTFFPKNTSFSGGHADVVSDFPDLPGLTPTIELQDTAFAHTEVCPFTGAEFSPRDRGKKIAVTWILPPYNRYLLFRSFEAYIQRSTLEIEVYEKPELMDPCMILSNCLVTTLEIIDLFWENKVAVDVDNGYKIVYFDQRTPNTPKFQERFSTVTYTDHDRDDFLRAHFDYSLLVNIIGGDARDDFLNSEPDRFADEMDLYGDPIDLNGDLPAEWATPIGQKVQEWLLAHQ</sequence>
<reference evidence="1" key="1">
    <citation type="submission" date="2018-04" db="EMBL/GenBank/DDBJ databases">
        <title>Whole genome sequencing of Hypsizygus marmoreus.</title>
        <authorList>
            <person name="Choi I.-G."/>
            <person name="Min B."/>
            <person name="Kim J.-G."/>
            <person name="Kim S."/>
            <person name="Oh Y.-L."/>
            <person name="Kong W.-S."/>
            <person name="Park H."/>
            <person name="Jeong J."/>
            <person name="Song E.-S."/>
        </authorList>
    </citation>
    <scope>NUCLEOTIDE SEQUENCE [LARGE SCALE GENOMIC DNA]</scope>
    <source>
        <strain evidence="1">51987-8</strain>
    </source>
</reference>
<accession>A0A369JRH0</accession>
<keyword evidence="2" id="KW-1185">Reference proteome</keyword>
<dbReference type="AlphaFoldDB" id="A0A369JRH0"/>
<proteinExistence type="predicted"/>
<dbReference type="InParanoid" id="A0A369JRH0"/>
<dbReference type="Proteomes" id="UP000076154">
    <property type="component" value="Unassembled WGS sequence"/>
</dbReference>
<protein>
    <submittedName>
        <fullName evidence="1">Uncharacterized protein</fullName>
    </submittedName>
</protein>
<dbReference type="OrthoDB" id="3263651at2759"/>
<evidence type="ECO:0000313" key="2">
    <source>
        <dbReference type="Proteomes" id="UP000076154"/>
    </source>
</evidence>
<name>A0A369JRH0_HYPMA</name>
<evidence type="ECO:0000313" key="1">
    <source>
        <dbReference type="EMBL" id="RDB24871.1"/>
    </source>
</evidence>
<comment type="caution">
    <text evidence="1">The sequence shown here is derived from an EMBL/GenBank/DDBJ whole genome shotgun (WGS) entry which is preliminary data.</text>
</comment>
<organism evidence="1 2">
    <name type="scientific">Hypsizygus marmoreus</name>
    <name type="common">White beech mushroom</name>
    <name type="synonym">Agaricus marmoreus</name>
    <dbReference type="NCBI Taxonomy" id="39966"/>
    <lineage>
        <taxon>Eukaryota</taxon>
        <taxon>Fungi</taxon>
        <taxon>Dikarya</taxon>
        <taxon>Basidiomycota</taxon>
        <taxon>Agaricomycotina</taxon>
        <taxon>Agaricomycetes</taxon>
        <taxon>Agaricomycetidae</taxon>
        <taxon>Agaricales</taxon>
        <taxon>Tricholomatineae</taxon>
        <taxon>Lyophyllaceae</taxon>
        <taxon>Hypsizygus</taxon>
    </lineage>
</organism>
<dbReference type="EMBL" id="LUEZ02000041">
    <property type="protein sequence ID" value="RDB24871.1"/>
    <property type="molecule type" value="Genomic_DNA"/>
</dbReference>
<gene>
    <name evidence="1" type="ORF">Hypma_007348</name>
</gene>